<evidence type="ECO:0000313" key="10">
    <source>
        <dbReference type="EMBL" id="SVA48077.1"/>
    </source>
</evidence>
<dbReference type="GO" id="GO:0005507">
    <property type="term" value="F:copper ion binding"/>
    <property type="evidence" value="ECO:0007669"/>
    <property type="project" value="InterPro"/>
</dbReference>
<accession>A0A381W802</accession>
<evidence type="ECO:0000256" key="4">
    <source>
        <dbReference type="ARBA" id="ARBA00022692"/>
    </source>
</evidence>
<dbReference type="PROSITE" id="PS50857">
    <property type="entry name" value="COX2_CUA"/>
    <property type="match status" value="1"/>
</dbReference>
<evidence type="ECO:0000256" key="1">
    <source>
        <dbReference type="ARBA" id="ARBA00004141"/>
    </source>
</evidence>
<dbReference type="AlphaFoldDB" id="A0A381W802"/>
<dbReference type="GO" id="GO:0004129">
    <property type="term" value="F:cytochrome-c oxidase activity"/>
    <property type="evidence" value="ECO:0007669"/>
    <property type="project" value="InterPro"/>
</dbReference>
<comment type="similarity">
    <text evidence="2">Belongs to the cytochrome c oxidase subunit 2 family.</text>
</comment>
<dbReference type="PANTHER" id="PTHR22888:SF9">
    <property type="entry name" value="CYTOCHROME C OXIDASE SUBUNIT 2"/>
    <property type="match status" value="1"/>
</dbReference>
<feature type="transmembrane region" description="Helical" evidence="8">
    <location>
        <begin position="70"/>
        <end position="93"/>
    </location>
</feature>
<keyword evidence="4 8" id="KW-0812">Transmembrane</keyword>
<keyword evidence="3" id="KW-0813">Transport</keyword>
<evidence type="ECO:0000256" key="8">
    <source>
        <dbReference type="SAM" id="Phobius"/>
    </source>
</evidence>
<feature type="transmembrane region" description="Helical" evidence="8">
    <location>
        <begin position="28"/>
        <end position="49"/>
    </location>
</feature>
<dbReference type="EMBL" id="UINC01010840">
    <property type="protein sequence ID" value="SVA48077.1"/>
    <property type="molecule type" value="Genomic_DNA"/>
</dbReference>
<evidence type="ECO:0000256" key="3">
    <source>
        <dbReference type="ARBA" id="ARBA00022448"/>
    </source>
</evidence>
<evidence type="ECO:0000259" key="9">
    <source>
        <dbReference type="PROSITE" id="PS50857"/>
    </source>
</evidence>
<dbReference type="InterPro" id="IPR002429">
    <property type="entry name" value="CcO_II-like_C"/>
</dbReference>
<feature type="domain" description="Cytochrome oxidase subunit II copper A binding" evidence="9">
    <location>
        <begin position="103"/>
        <end position="260"/>
    </location>
</feature>
<protein>
    <recommendedName>
        <fullName evidence="9">Cytochrome oxidase subunit II copper A binding domain-containing protein</fullName>
    </recommendedName>
</protein>
<organism evidence="10">
    <name type="scientific">marine metagenome</name>
    <dbReference type="NCBI Taxonomy" id="408172"/>
    <lineage>
        <taxon>unclassified sequences</taxon>
        <taxon>metagenomes</taxon>
        <taxon>ecological metagenomes</taxon>
    </lineage>
</organism>
<dbReference type="Pfam" id="PF00116">
    <property type="entry name" value="COX2"/>
    <property type="match status" value="1"/>
</dbReference>
<dbReference type="Gene3D" id="2.60.40.420">
    <property type="entry name" value="Cupredoxins - blue copper proteins"/>
    <property type="match status" value="1"/>
</dbReference>
<comment type="subcellular location">
    <subcellularLocation>
        <location evidence="1">Membrane</location>
        <topology evidence="1">Multi-pass membrane protein</topology>
    </subcellularLocation>
</comment>
<keyword evidence="5" id="KW-0249">Electron transport</keyword>
<keyword evidence="6 8" id="KW-1133">Transmembrane helix</keyword>
<dbReference type="InterPro" id="IPR008972">
    <property type="entry name" value="Cupredoxin"/>
</dbReference>
<evidence type="ECO:0000256" key="6">
    <source>
        <dbReference type="ARBA" id="ARBA00022989"/>
    </source>
</evidence>
<evidence type="ECO:0000256" key="7">
    <source>
        <dbReference type="ARBA" id="ARBA00023136"/>
    </source>
</evidence>
<proteinExistence type="inferred from homology"/>
<reference evidence="10" key="1">
    <citation type="submission" date="2018-05" db="EMBL/GenBank/DDBJ databases">
        <authorList>
            <person name="Lanie J.A."/>
            <person name="Ng W.-L."/>
            <person name="Kazmierczak K.M."/>
            <person name="Andrzejewski T.M."/>
            <person name="Davidsen T.M."/>
            <person name="Wayne K.J."/>
            <person name="Tettelin H."/>
            <person name="Glass J.I."/>
            <person name="Rusch D."/>
            <person name="Podicherti R."/>
            <person name="Tsui H.-C.T."/>
            <person name="Winkler M.E."/>
        </authorList>
    </citation>
    <scope>NUCLEOTIDE SEQUENCE</scope>
</reference>
<evidence type="ECO:0000256" key="5">
    <source>
        <dbReference type="ARBA" id="ARBA00022982"/>
    </source>
</evidence>
<dbReference type="GO" id="GO:0042773">
    <property type="term" value="P:ATP synthesis coupled electron transport"/>
    <property type="evidence" value="ECO:0007669"/>
    <property type="project" value="TreeGrafter"/>
</dbReference>
<dbReference type="GO" id="GO:0016020">
    <property type="term" value="C:membrane"/>
    <property type="evidence" value="ECO:0007669"/>
    <property type="project" value="UniProtKB-SubCell"/>
</dbReference>
<gene>
    <name evidence="10" type="ORF">METZ01_LOCUS100931</name>
</gene>
<dbReference type="PANTHER" id="PTHR22888">
    <property type="entry name" value="CYTOCHROME C OXIDASE, SUBUNIT II"/>
    <property type="match status" value="1"/>
</dbReference>
<dbReference type="InterPro" id="IPR036257">
    <property type="entry name" value="Cyt_c_oxidase_su2_TM_sf"/>
</dbReference>
<dbReference type="SUPFAM" id="SSF49503">
    <property type="entry name" value="Cupredoxins"/>
    <property type="match status" value="1"/>
</dbReference>
<evidence type="ECO:0000256" key="2">
    <source>
        <dbReference type="ARBA" id="ARBA00007866"/>
    </source>
</evidence>
<dbReference type="SUPFAM" id="SSF81464">
    <property type="entry name" value="Cytochrome c oxidase subunit II-like, transmembrane region"/>
    <property type="match status" value="1"/>
</dbReference>
<sequence length="277" mass="31475">VLELLRYFGLPTFSASTQGPAIDDINVWVHWLMALLFVGWGAFFIYTLFRFRESKNPKADYHGIRSHFSSYLEAVVGVIEVALLLGFAIPIWASRVNDVPKGPDAIHIRVVGQQFAWNIHYPGPDGVFGETSVDKVDEVENPIGLDRSDEFAKDDIFTVNQLHIPVNTPINISLSTKDVIHSFTLTELRVKQDAIPGMEIPVWFEATMTTDELLEEIKGTAREGRGFEIACAQLCGLGHYRMKGFMTIHEMDDYEAWLAEEQEYLSEEEEDDWGDDW</sequence>
<dbReference type="InterPro" id="IPR045187">
    <property type="entry name" value="CcO_II"/>
</dbReference>
<keyword evidence="7 8" id="KW-0472">Membrane</keyword>
<feature type="non-terminal residue" evidence="10">
    <location>
        <position position="1"/>
    </location>
</feature>
<name>A0A381W802_9ZZZZ</name>
<dbReference type="Gene3D" id="1.10.287.90">
    <property type="match status" value="1"/>
</dbReference>
<dbReference type="PRINTS" id="PR01166">
    <property type="entry name" value="CYCOXIDASEII"/>
</dbReference>